<reference evidence="1" key="1">
    <citation type="submission" date="2022-10" db="EMBL/GenBank/DDBJ databases">
        <title>Chitinophaga sp. nov., isolated from soil.</title>
        <authorList>
            <person name="Jeon C.O."/>
        </authorList>
    </citation>
    <scope>NUCLEOTIDE SEQUENCE</scope>
    <source>
        <strain evidence="1">R8</strain>
    </source>
</reference>
<dbReference type="Pfam" id="PF16389">
    <property type="entry name" value="DUF4998"/>
    <property type="match status" value="1"/>
</dbReference>
<protein>
    <submittedName>
        <fullName evidence="1">DUF4998 domain-containing protein</fullName>
    </submittedName>
</protein>
<accession>A0ABY6J3U6</accession>
<dbReference type="EMBL" id="CP107006">
    <property type="protein sequence ID" value="UYQ94340.1"/>
    <property type="molecule type" value="Genomic_DNA"/>
</dbReference>
<organism evidence="1 2">
    <name type="scientific">Chitinophaga horti</name>
    <dbReference type="NCBI Taxonomy" id="2920382"/>
    <lineage>
        <taxon>Bacteria</taxon>
        <taxon>Pseudomonadati</taxon>
        <taxon>Bacteroidota</taxon>
        <taxon>Chitinophagia</taxon>
        <taxon>Chitinophagales</taxon>
        <taxon>Chitinophagaceae</taxon>
        <taxon>Chitinophaga</taxon>
    </lineage>
</organism>
<sequence length="224" mass="25296">MKRRLSTYLPAAFMACWLLVSCSKWDDFKKYQVDGETLYTGKLDSIRVFSGNERVKLRGVLMPDPKIAKVRITWNDGADSLFFPIDKGAPRLFEQTFPVSEGVKSFRVHTFDAQGNISVPVNAIGTSYGTAYKRKLTNRNVTSAVFAGGNTTINWDQIDFSIGAQYTETEYVVNGVTLNVKTPVTQASTVLTGFNTTTTKFRYRTVFRPDTSCIDYFYTDFVER</sequence>
<evidence type="ECO:0000313" key="2">
    <source>
        <dbReference type="Proteomes" id="UP001162741"/>
    </source>
</evidence>
<dbReference type="RefSeq" id="WP_264282253.1">
    <property type="nucleotide sequence ID" value="NZ_CP107006.1"/>
</dbReference>
<name>A0ABY6J3U6_9BACT</name>
<dbReference type="PROSITE" id="PS51257">
    <property type="entry name" value="PROKAR_LIPOPROTEIN"/>
    <property type="match status" value="1"/>
</dbReference>
<proteinExistence type="predicted"/>
<dbReference type="Proteomes" id="UP001162741">
    <property type="component" value="Chromosome"/>
</dbReference>
<evidence type="ECO:0000313" key="1">
    <source>
        <dbReference type="EMBL" id="UYQ94340.1"/>
    </source>
</evidence>
<keyword evidence="2" id="KW-1185">Reference proteome</keyword>
<gene>
    <name evidence="1" type="ORF">MKQ68_04455</name>
</gene>